<dbReference type="SMART" id="SM00382">
    <property type="entry name" value="AAA"/>
    <property type="match status" value="1"/>
</dbReference>
<dbReference type="InterPro" id="IPR003960">
    <property type="entry name" value="ATPase_AAA_CS"/>
</dbReference>
<keyword evidence="3" id="KW-0150">Chloroplast</keyword>
<dbReference type="EMBL" id="KM462872">
    <property type="protein sequence ID" value="AIT94299.1"/>
    <property type="molecule type" value="Genomic_DNA"/>
</dbReference>
<dbReference type="RefSeq" id="YP_009105587.1">
    <property type="nucleotide sequence ID" value="NC_025534.1"/>
</dbReference>
<dbReference type="GO" id="GO:0004176">
    <property type="term" value="F:ATP-dependent peptidase activity"/>
    <property type="evidence" value="ECO:0007669"/>
    <property type="project" value="TreeGrafter"/>
</dbReference>
<dbReference type="Gene3D" id="3.40.50.300">
    <property type="entry name" value="P-loop containing nucleotide triphosphate hydrolases"/>
    <property type="match status" value="2"/>
</dbReference>
<dbReference type="GO" id="GO:0006508">
    <property type="term" value="P:proteolysis"/>
    <property type="evidence" value="ECO:0007669"/>
    <property type="project" value="TreeGrafter"/>
</dbReference>
<keyword evidence="3" id="KW-0934">Plastid</keyword>
<accession>A0A097KM86</accession>
<dbReference type="Pfam" id="PF00004">
    <property type="entry name" value="AAA"/>
    <property type="match status" value="2"/>
</dbReference>
<evidence type="ECO:0000256" key="1">
    <source>
        <dbReference type="SAM" id="MobiDB-lite"/>
    </source>
</evidence>
<organism evidence="3">
    <name type="scientific">Xylochloris irregularis</name>
    <dbReference type="NCBI Taxonomy" id="480381"/>
    <lineage>
        <taxon>Eukaryota</taxon>
        <taxon>Viridiplantae</taxon>
        <taxon>Chlorophyta</taxon>
        <taxon>core chlorophytes</taxon>
        <taxon>Trebouxiophyceae</taxon>
        <taxon>Trebouxiophyceae incertae sedis</taxon>
        <taxon>Xylochloris</taxon>
    </lineage>
</organism>
<dbReference type="InterPro" id="IPR003593">
    <property type="entry name" value="AAA+_ATPase"/>
</dbReference>
<feature type="region of interest" description="Disordered" evidence="1">
    <location>
        <begin position="1121"/>
        <end position="1140"/>
    </location>
</feature>
<dbReference type="GO" id="GO:0051301">
    <property type="term" value="P:cell division"/>
    <property type="evidence" value="ECO:0007669"/>
    <property type="project" value="UniProtKB-KW"/>
</dbReference>
<feature type="compositionally biased region" description="Basic and acidic residues" evidence="1">
    <location>
        <begin position="365"/>
        <end position="378"/>
    </location>
</feature>
<dbReference type="Gene3D" id="1.10.8.60">
    <property type="match status" value="1"/>
</dbReference>
<dbReference type="SUPFAM" id="SSF52540">
    <property type="entry name" value="P-loop containing nucleoside triphosphate hydrolases"/>
    <property type="match status" value="1"/>
</dbReference>
<proteinExistence type="predicted"/>
<keyword evidence="3" id="KW-0132">Cell division</keyword>
<sequence>MPNKPNLIENNETQASFQKLVQITTTVRRIFGHTFLPFVVWRITIQKSFSPLQKYQSYLKQHNKILVVHFIEMENSFREEVLRVQKEVNRHLIENNIEPIVSLEEYSLQVDSTTKNSGFWLGFYFVGYLLRVLTRYFIKKTVKDLFNTQLGVRFLGLLFLTFLSEGVIKNRYQLLPFEGSVPSFSVLTQRLSLETFYHFIRKEPNLRSGQLSSDQPVKDFRKPVLLERIKQFQRDDQISWKPPIQSVTLLPDSIVGEINELWSAANKQMYRGIFKHQTVAKQSFEKPGERLQLANPRAISIPPTTPHWYQLSPRRYMGVVPPPTETHQAQILDFFQSKTYSNQRFEKKRSLTHLRLDPNQLRLEKQAERSYDLGEKAKSRQSSKSSKNASEGLQGGGLTGWLKRFYLEMDEFPFYLSTQFIKTKRFGKPGVFLHDNSCLTSSITPKSSLKALTEDVVSRWERQWRKQYAPDLTDYEDEGKQLETTQKWFERKKRWAQLKRRIQSVAYSNQIPDGYQIEDLNKQNFVSNRRFEIKKLSEPPFFFQARKINRLSDILLKTKGADYSFLQNLENQNSPPQKKVFLPRRLRDPKKMKLEVRVQDPFPEWFPKWLHWLQYFGFRRARTPVSVDDLIPERVYQRSAGRDADYWGLDAEIVKELFLTTKKFKGATDKIPTDTGSVFKSTIFSQIISQIRLKEATLAAGRHRFLRKQQNYLNSQRKPIYTLNFEKVWPEYWTIEELTRLKRSLKARMFSHVLNTFFKSFEEKNVLELKNLSRTFLIEFQPNQRREAKGKKNKKDEVAAWIERVKLFSKNALFESRFNFTEEFASIGHKVDQFVDPAIEALELLQSVEQVSPPTSKGWVNLLSFQRDLFVSFGRVLGNSYDTLPSRRMSGYAYPDMETADIKAVYLQSRYRGLLKTFQRLRWKHDGYRSQTPGVAFDSVFKSVFKIDLPSTFLSLTHWVGEENSTPFIENSPSVDQAFLSKYKELGVLEAFDPTELPAELKEKVMYTKQDLFDIDKESWLDKLSTARWFDKLPISKRIRDRKEEKRKANQAKGHISFSALVNAWYEVEQNNKEEVERWLQRHFNTDNPASDLKQALLEFELRRHVYTNKFAKQVFNPKPLRTKGAQHTKPKNSPLPTTSEVTNFSDKNSLDQIRKRVGNWLIPQQWNLRPWLPTLDADPNDVVALLPPEVWERCLITKKPFIDAVLEGLVHEVENRIVKTGNENEYLNIISRKHFRMKKISRNELLKFFLPKVYYRRLSDTSNPPQSFALNRVAPMLDYASFNTSLQTEGLKRYWYRTTNKFVKKEGRFQFKDLKFPMLEKVSQDAPQARTEKVNVLPYSEGMWQQGSLGLDVVGGSYNNRTKLLYSSSSFIEKVEKVLSPINQPLLSIIVPEPLLRRGNRPDVWEPLAAHSWLVVYKLGYVWLCCKLMSDFYKKYVRDSLSQLFKVLLSLGEFDEEILYQLGFEDLPVNSRTFTNLKTRFSDIAAIDNLIPVLGEIVWFLRNRGRGSKTLNKGVLLVGPPGTGKTFLVQAIGGESKVPVLAQSGSTFYNLNNPDKVAAAMRKLFHKAQQIAPCLLFVDEIDSLGSNRGNTAGDKEEIIGLTRQTKPFQNVFRDYANLEENVLYRMNNLLLSEIDLHRFGANREAELKDYIEMLDVGVTGELAVYGGPVESNTVRKDAILARSLNREHDRQELTHKKVNLLLTFLTQLDGVKPRRGVLVIGATNRADTLDPAFMRPGRFDQVIHLALPGKNKRIEIFKFYSCKLGVDKTVSKRYWEYLANRTAGWSIADLAVAINQSAMLAIIKDTTHTIETLENGIETVINSGEKIVFTPPKQNKDPFFASRRGFYQAARAIVHYLLPEHPPAVVLHLFPQPTNTRENRRTHGNEQAGLNVKLNGFQPRKTLENRLIGFYAGKAGELIHLIETSSTTKNELRDRLTEAVVYRNRKQNTFFSDNHGSVTCGGEKLLSSQIESNQIDSNQRFETKRSFNSLVKERGLFTVDEKEKLKDFFPFLAIVQSARNLIDFLSFYHERLPSFLSLMKFMSFQGDALSNLVAFTLQRRRTFHSQREKLLQTVFLRYSALGYEDFKTASGLAVAMIEKWHLYSNALAIHKRNAAIPDLNRQEHKKAAHLLPYMEEISSELEDELAVPPNVWHPLKRYQIWHAPGYYLDGATFQLDYRKKVLDWYRIYLPNREQTKWNVEWIPPDSYYHYKEALKGVTSPDDQMQCTLNFWYGVRRDYLYRGLILNAFCKALLIVHNNRELLDLFAHHLLWRGILRQPEIETVMQAFGHHQQDTRYLYD</sequence>
<dbReference type="PANTHER" id="PTHR23076">
    <property type="entry name" value="METALLOPROTEASE M41 FTSH"/>
    <property type="match status" value="1"/>
</dbReference>
<dbReference type="InterPro" id="IPR027417">
    <property type="entry name" value="P-loop_NTPase"/>
</dbReference>
<dbReference type="GO" id="GO:0016887">
    <property type="term" value="F:ATP hydrolysis activity"/>
    <property type="evidence" value="ECO:0007669"/>
    <property type="project" value="InterPro"/>
</dbReference>
<dbReference type="PANTHER" id="PTHR23076:SF97">
    <property type="entry name" value="ATP-DEPENDENT ZINC METALLOPROTEASE YME1L1"/>
    <property type="match status" value="1"/>
</dbReference>
<dbReference type="PROSITE" id="PS00674">
    <property type="entry name" value="AAA"/>
    <property type="match status" value="1"/>
</dbReference>
<keyword evidence="3" id="KW-0131">Cell cycle</keyword>
<evidence type="ECO:0000259" key="2">
    <source>
        <dbReference type="SMART" id="SM00382"/>
    </source>
</evidence>
<name>A0A097KM86_9CHLO</name>
<reference evidence="3" key="1">
    <citation type="journal article" date="2014" name="BMC Evol. Biol.">
        <title>Chloroplast phylogenomic analysis resolves deep-level relationships within the green algal class Trebouxiophyceae.</title>
        <authorList>
            <person name="Lemieux C."/>
            <person name="Otis C."/>
            <person name="Turmel M."/>
        </authorList>
    </citation>
    <scope>NUCLEOTIDE SEQUENCE</scope>
</reference>
<protein>
    <submittedName>
        <fullName evidence="3">Cell division protein</fullName>
    </submittedName>
</protein>
<dbReference type="GeneID" id="22159603"/>
<geneLocation type="chloroplast" evidence="3"/>
<feature type="compositionally biased region" description="Low complexity" evidence="1">
    <location>
        <begin position="380"/>
        <end position="390"/>
    </location>
</feature>
<feature type="region of interest" description="Disordered" evidence="1">
    <location>
        <begin position="365"/>
        <end position="393"/>
    </location>
</feature>
<gene>
    <name evidence="3" type="primary">ftsH</name>
</gene>
<dbReference type="GO" id="GO:0005524">
    <property type="term" value="F:ATP binding"/>
    <property type="evidence" value="ECO:0007669"/>
    <property type="project" value="InterPro"/>
</dbReference>
<dbReference type="InterPro" id="IPR003959">
    <property type="entry name" value="ATPase_AAA_core"/>
</dbReference>
<evidence type="ECO:0000313" key="3">
    <source>
        <dbReference type="EMBL" id="AIT94299.1"/>
    </source>
</evidence>
<feature type="domain" description="AAA+ ATPase" evidence="2">
    <location>
        <begin position="1512"/>
        <end position="1750"/>
    </location>
</feature>
<feature type="compositionally biased region" description="Basic residues" evidence="1">
    <location>
        <begin position="1121"/>
        <end position="1131"/>
    </location>
</feature>